<sequence>MLVTKPRCDIAKLLGDSADFKPWYDFASSLFNLLPPTAQKDLDKLAKMEHRMQSREPLLLSQDNQVTISLIDLHLLRARQFEEKLDMIAEEINEIRQDFLSLKDVDVEALEKKLTNFVSDIEIHEMKVKDYGNEKMPEVPSLSSVKFQLTERESLRAQVSELREKGNIYDGVDNFNTAVIRRMLACTAPLQDLGLFPEMSQNVQQVEDSKPTLEADHENSTEKGVDDLSNEGDSIKNQKPNIQKGVDASPVALDEYSYTQRDNFTSEIFKVEVGNLPFYTAPSDFKKLLSKRLALQPHKIKLFNISRSRFAFVTFKNEELRNAAIKVLDGYKYKQVVLRAGLAKPQADPVQKAKKRAADYSRDAPPEKKAILEIVIPWHATDYEIQLQWKQESIDQLLIKLSRHLSRQQNKDYNDTVNALKKVTGRKTICRINQICRSPRTEHYRNKNEFTPGWDENGAVVVGFRKASYKKGSLEVGGVTEEMKHVPPLAVKVTRLFEEYLQACASFMPPYNAEREDGYWRQLTVRTSEKGQCMMVVVMHPQSLSAQEIQEEMDKLKVFYETKLKSTVTSFYFQLFDKNGSNHPFKHLAGNTVIVEELLGLTFEISPPSFFQINTKSAEILYERVAELANVNKTTTILDLFCGTGSIGLSMASRAKRIIGAEIIPEAIKNAQKVAERHGITNAEFIAGKTEDVLSLALSKVSDEEDVVAILDPPRQGAHNRVVKLLRGHSKISRIVYVACNPDAAMQNILDLCKQPSNNYRGDSFVPIDAQPVDMFPHTPHTELIVMMKRLNLVKIDVANIRTVKEVIEPTCHHKF</sequence>
<gene>
    <name evidence="11" type="ORF">BIW11_01698</name>
</gene>
<dbReference type="OrthoDB" id="10250660at2759"/>
<dbReference type="InParanoid" id="A0A1V9X9Y2"/>
<comment type="catalytic activity">
    <reaction evidence="6">
        <text>uridine(54) in tRNA + S-adenosyl-L-methionine = 5-methyluridine(54) in tRNA + S-adenosyl-L-homocysteine + H(+)</text>
        <dbReference type="Rhea" id="RHEA:42712"/>
        <dbReference type="Rhea" id="RHEA-COMP:10167"/>
        <dbReference type="Rhea" id="RHEA-COMP:10193"/>
        <dbReference type="ChEBI" id="CHEBI:15378"/>
        <dbReference type="ChEBI" id="CHEBI:57856"/>
        <dbReference type="ChEBI" id="CHEBI:59789"/>
        <dbReference type="ChEBI" id="CHEBI:65315"/>
        <dbReference type="ChEBI" id="CHEBI:74447"/>
        <dbReference type="EC" id="2.1.1.35"/>
    </reaction>
    <physiologicalReaction direction="left-to-right" evidence="6">
        <dbReference type="Rhea" id="RHEA:42713"/>
    </physiologicalReaction>
</comment>
<evidence type="ECO:0000256" key="3">
    <source>
        <dbReference type="ARBA" id="ARBA00022691"/>
    </source>
</evidence>
<feature type="binding site" evidence="8">
    <location>
        <position position="641"/>
    </location>
    <ligand>
        <name>S-adenosyl-L-methionine</name>
        <dbReference type="ChEBI" id="CHEBI:59789"/>
    </ligand>
</feature>
<dbReference type="InterPro" id="IPR030391">
    <property type="entry name" value="MeTrfase_TrmA_CS"/>
</dbReference>
<dbReference type="InterPro" id="IPR035979">
    <property type="entry name" value="RBD_domain_sf"/>
</dbReference>
<evidence type="ECO:0000256" key="6">
    <source>
        <dbReference type="ARBA" id="ARBA00047278"/>
    </source>
</evidence>
<dbReference type="PROSITE" id="PS51687">
    <property type="entry name" value="SAM_MT_RNA_M5U"/>
    <property type="match status" value="1"/>
</dbReference>
<organism evidence="11 12">
    <name type="scientific">Tropilaelaps mercedesae</name>
    <dbReference type="NCBI Taxonomy" id="418985"/>
    <lineage>
        <taxon>Eukaryota</taxon>
        <taxon>Metazoa</taxon>
        <taxon>Ecdysozoa</taxon>
        <taxon>Arthropoda</taxon>
        <taxon>Chelicerata</taxon>
        <taxon>Arachnida</taxon>
        <taxon>Acari</taxon>
        <taxon>Parasitiformes</taxon>
        <taxon>Mesostigmata</taxon>
        <taxon>Gamasina</taxon>
        <taxon>Dermanyssoidea</taxon>
        <taxon>Laelapidae</taxon>
        <taxon>Tropilaelaps</taxon>
    </lineage>
</organism>
<keyword evidence="3 8" id="KW-0949">S-adenosyl-L-methionine</keyword>
<dbReference type="InterPro" id="IPR012677">
    <property type="entry name" value="Nucleotide-bd_a/b_plait_sf"/>
</dbReference>
<accession>A0A1V9X9Y2</accession>
<keyword evidence="1 8" id="KW-0489">Methyltransferase</keyword>
<keyword evidence="4 7" id="KW-0694">RNA-binding</keyword>
<dbReference type="SUPFAM" id="SSF54928">
    <property type="entry name" value="RNA-binding domain, RBD"/>
    <property type="match status" value="1"/>
</dbReference>
<dbReference type="InterPro" id="IPR029063">
    <property type="entry name" value="SAM-dependent_MTases_sf"/>
</dbReference>
<dbReference type="Pfam" id="PF00076">
    <property type="entry name" value="RRM_1"/>
    <property type="match status" value="1"/>
</dbReference>
<dbReference type="InterPro" id="IPR010280">
    <property type="entry name" value="U5_MeTrfase_fam"/>
</dbReference>
<evidence type="ECO:0000256" key="7">
    <source>
        <dbReference type="PROSITE-ProRule" id="PRU00176"/>
    </source>
</evidence>
<dbReference type="GO" id="GO:0032259">
    <property type="term" value="P:methylation"/>
    <property type="evidence" value="ECO:0007669"/>
    <property type="project" value="UniProtKB-KW"/>
</dbReference>
<feature type="active site" description="Nucleophile" evidence="8">
    <location>
        <position position="740"/>
    </location>
</feature>
<dbReference type="SMART" id="SM00360">
    <property type="entry name" value="RRM"/>
    <property type="match status" value="1"/>
</dbReference>
<dbReference type="PROSITE" id="PS50102">
    <property type="entry name" value="RRM"/>
    <property type="match status" value="1"/>
</dbReference>
<reference evidence="11 12" key="1">
    <citation type="journal article" date="2017" name="Gigascience">
        <title>Draft genome of the honey bee ectoparasitic mite, Tropilaelaps mercedesae, is shaped by the parasitic life history.</title>
        <authorList>
            <person name="Dong X."/>
            <person name="Armstrong S.D."/>
            <person name="Xia D."/>
            <person name="Makepeace B.L."/>
            <person name="Darby A.C."/>
            <person name="Kadowaki T."/>
        </authorList>
    </citation>
    <scope>NUCLEOTIDE SEQUENCE [LARGE SCALE GENOMIC DNA]</scope>
    <source>
        <strain evidence="11">Wuxi-XJTLU</strain>
    </source>
</reference>
<feature type="binding site" evidence="8">
    <location>
        <position position="612"/>
    </location>
    <ligand>
        <name>S-adenosyl-L-methionine</name>
        <dbReference type="ChEBI" id="CHEBI:59789"/>
    </ligand>
</feature>
<proteinExistence type="inferred from homology"/>
<dbReference type="AlphaFoldDB" id="A0A1V9X9Y2"/>
<dbReference type="CDD" id="cd02440">
    <property type="entry name" value="AdoMet_MTases"/>
    <property type="match status" value="1"/>
</dbReference>
<dbReference type="EC" id="2.1.1.35" evidence="5"/>
<dbReference type="GO" id="GO:0003723">
    <property type="term" value="F:RNA binding"/>
    <property type="evidence" value="ECO:0007669"/>
    <property type="project" value="UniProtKB-UniRule"/>
</dbReference>
<evidence type="ECO:0000313" key="12">
    <source>
        <dbReference type="Proteomes" id="UP000192247"/>
    </source>
</evidence>
<dbReference type="Pfam" id="PF05958">
    <property type="entry name" value="tRNA_U5-meth_tr"/>
    <property type="match status" value="1"/>
</dbReference>
<dbReference type="Gene3D" id="3.40.50.150">
    <property type="entry name" value="Vaccinia Virus protein VP39"/>
    <property type="match status" value="1"/>
</dbReference>
<feature type="region of interest" description="Disordered" evidence="9">
    <location>
        <begin position="203"/>
        <end position="243"/>
    </location>
</feature>
<evidence type="ECO:0000256" key="5">
    <source>
        <dbReference type="ARBA" id="ARBA00033763"/>
    </source>
</evidence>
<dbReference type="PANTHER" id="PTHR45904">
    <property type="entry name" value="TRNA (URACIL-5-)-METHYLTRANSFERASE"/>
    <property type="match status" value="1"/>
</dbReference>
<dbReference type="InterPro" id="IPR000504">
    <property type="entry name" value="RRM_dom"/>
</dbReference>
<evidence type="ECO:0000256" key="4">
    <source>
        <dbReference type="ARBA" id="ARBA00022884"/>
    </source>
</evidence>
<feature type="domain" description="RRM" evidence="10">
    <location>
        <begin position="269"/>
        <end position="345"/>
    </location>
</feature>
<keyword evidence="12" id="KW-1185">Reference proteome</keyword>
<dbReference type="PANTHER" id="PTHR45904:SF2">
    <property type="entry name" value="TRNA (URACIL-5-)-METHYLTRANSFERASE HOMOLOG A"/>
    <property type="match status" value="1"/>
</dbReference>
<feature type="compositionally biased region" description="Basic and acidic residues" evidence="9">
    <location>
        <begin position="207"/>
        <end position="226"/>
    </location>
</feature>
<dbReference type="GO" id="GO:0006396">
    <property type="term" value="P:RNA processing"/>
    <property type="evidence" value="ECO:0007669"/>
    <property type="project" value="InterPro"/>
</dbReference>
<dbReference type="EMBL" id="MNPL01017776">
    <property type="protein sequence ID" value="OQR70365.1"/>
    <property type="molecule type" value="Genomic_DNA"/>
</dbReference>
<dbReference type="Gene3D" id="3.30.70.330">
    <property type="match status" value="1"/>
</dbReference>
<evidence type="ECO:0000256" key="8">
    <source>
        <dbReference type="PROSITE-ProRule" id="PRU01024"/>
    </source>
</evidence>
<feature type="compositionally biased region" description="Polar residues" evidence="9">
    <location>
        <begin position="231"/>
        <end position="241"/>
    </location>
</feature>
<evidence type="ECO:0000256" key="1">
    <source>
        <dbReference type="ARBA" id="ARBA00022603"/>
    </source>
</evidence>
<comment type="caution">
    <text evidence="11">The sequence shown here is derived from an EMBL/GenBank/DDBJ whole genome shotgun (WGS) entry which is preliminary data.</text>
</comment>
<keyword evidence="2 8" id="KW-0808">Transferase</keyword>
<feature type="binding site" evidence="8">
    <location>
        <position position="712"/>
    </location>
    <ligand>
        <name>S-adenosyl-L-methionine</name>
        <dbReference type="ChEBI" id="CHEBI:59789"/>
    </ligand>
</feature>
<evidence type="ECO:0000256" key="2">
    <source>
        <dbReference type="ARBA" id="ARBA00022679"/>
    </source>
</evidence>
<protein>
    <recommendedName>
        <fullName evidence="5">tRNA (uracil(54)-C(5))-methyltransferase</fullName>
        <ecNumber evidence="5">2.1.1.35</ecNumber>
    </recommendedName>
</protein>
<evidence type="ECO:0000256" key="9">
    <source>
        <dbReference type="SAM" id="MobiDB-lite"/>
    </source>
</evidence>
<evidence type="ECO:0000259" key="10">
    <source>
        <dbReference type="PROSITE" id="PS50102"/>
    </source>
</evidence>
<dbReference type="Proteomes" id="UP000192247">
    <property type="component" value="Unassembled WGS sequence"/>
</dbReference>
<feature type="binding site" evidence="8">
    <location>
        <position position="662"/>
    </location>
    <ligand>
        <name>S-adenosyl-L-methionine</name>
        <dbReference type="ChEBI" id="CHEBI:59789"/>
    </ligand>
</feature>
<dbReference type="STRING" id="418985.A0A1V9X9Y2"/>
<dbReference type="FunCoup" id="A0A1V9X9Y2">
    <property type="interactions" value="1537"/>
</dbReference>
<name>A0A1V9X9Y2_9ACAR</name>
<dbReference type="SUPFAM" id="SSF53335">
    <property type="entry name" value="S-adenosyl-L-methionine-dependent methyltransferases"/>
    <property type="match status" value="1"/>
</dbReference>
<comment type="similarity">
    <text evidence="8">Belongs to the class I-like SAM-binding methyltransferase superfamily. RNA M5U methyltransferase family.</text>
</comment>
<dbReference type="GO" id="GO:0030697">
    <property type="term" value="F:tRNA (uracil(54)-C5)-methyltransferase activity, S-adenosyl methionine-dependent"/>
    <property type="evidence" value="ECO:0007669"/>
    <property type="project" value="UniProtKB-EC"/>
</dbReference>
<dbReference type="InterPro" id="IPR045850">
    <property type="entry name" value="TRM2_met"/>
</dbReference>
<dbReference type="Gene3D" id="2.40.50.1070">
    <property type="match status" value="1"/>
</dbReference>
<dbReference type="PROSITE" id="PS01231">
    <property type="entry name" value="TRMA_2"/>
    <property type="match status" value="1"/>
</dbReference>
<evidence type="ECO:0000313" key="11">
    <source>
        <dbReference type="EMBL" id="OQR70365.1"/>
    </source>
</evidence>